<evidence type="ECO:0000256" key="1">
    <source>
        <dbReference type="SAM" id="Phobius"/>
    </source>
</evidence>
<feature type="chain" id="PRO_5040819325" evidence="2">
    <location>
        <begin position="19"/>
        <end position="1737"/>
    </location>
</feature>
<sequence>MMFGSLLQLLLLPTIASAAVTSMTSTDIGSTDASPPMLEKTWTVSAATLDKLEVQVAGNVFVDVDDFVQEDEQVVAKVVMQASTPQLLQAVEVSEIGGDSAAVGVDSGVRLHYGNQPVHVEGLVTTQILLSRPNLLRAISATNAQNVVLGVNVVVENDKAARLHFSTQGNGHMFVGSQANTSFDVRSVSVFVSGDGGVQFQSSSLQVAEELVVSLVGSGHVAVTAQDSVKANKVESAVAGTGKVLVETAALEVETLATEIVGNGEVTYTAGTCTNQMIHLAGEGSVNSGSIASKETDISILGTGEAVVQATDRLSAMLLLTGSIKYVNGRPKSIQSSGLVLGSSIQSAEAIPLEPFMAANPPNRAATGVFLTVEAANNNDNPYVHTKPVVESNYAALIHPDHFSPAWVSAMRFLSSPSASGIDVNATIASKSRIPHWAAVQCETGSSPSCDAKRVDAVNFRGSHDVFVRYEAPDGIGNEGDGVAKVRVIKGDVHDQKDILVQLRVMGELLTLDITASKKTVEVVLFQKDQLQRVVNQGSGDIVVEDNVLATMGPSLSIATLGSGDVFATTTETVKVDTLILSSKGSGLLQTSFADIRVSKLLVEYFASGDIALFTESEGNADSMAVVGEGSGDACLSWGAPMSINEFQVEKVGSGDVLAGPHGSCQAATLSMQGSGSLDVGGVLCDSVDVDLMSSGKVVVHATSSLAIEAYGSGDVKFIGKAPQTVDSKGYKQLYPTPVDSSYVPPICKRHKTPAIKSKYAALSSGILTSTGPRSAGVELDSAESSSSAAVHTDAVALTVQIAICGIANHSNPERRPSQVIAMSEVTAGDAAPYWTVHCNPDESLCTEDQALVVTVTGSYDVKLRYEESAGGGGDIARVSVKDGEPQSVAAQLIEIDGLPVLELSATEGELDVVILRKERIERISNTGSGDVSVHDNVLVTSGPSLRVSAIGSGDVFLRSAMTIAVDELSLSTQGSGRLQASFSEFNVQTVLVSVYSSGGAAIIADSKGVVKDKIVLSAEGSGSLCLTAGSSLDANYMSIDKIGSGDLKLGPQGSCQDAKLTMAGSGTLDAGGIRCHSVDVDLLGSGNVVVQANESLSGDVYGSGHLKYFGAAPHSISNVNYMGLVVATAVASSYQPSECKVKPFPGLDPTDAVGSSSRAMGKRVGEEFRYSVTIDQSNILYLAGTVFLVALVLRWFNESRRRAREEQRQPLVGSERRPAICRHDASKHLPALASLESTGLIMGISIVNDCRGMHALQLAIRPVHRSVHNAICRLLRTRHGSPPLCLLCFTPMKLALLAFALSAAVVDGSLSVSSTEPTRANDTNGAFLEKVWTVNGEEGDVLDDLKVQVAGNVFLDYDASLRTADGGVAAKVIMRSGSPDMIDIVDVAVHEAEGSGIRVYYKNKNARAVGEVVTQIIVSDPNAFSSVSAVHTENLVVGNGVVVTNDPAATLALDTSSDAEIFVGSLTDDHFSLKAIDIASSGDGHVQMLASSIQAGTISVSLSGDSKAAIVATDRITVDSINSAVSGDGKIFVQTADLEAQRLSASLSGDGKVSYSSAGSCVDQSIHLSGDASVYAGSIVCKNSAVSISGDGKAIVQTTDTLTSVGEGSVKYVNAPPRRVVAARSIFRKHSNVKRAKYNKFKTHRPSSPPTREPTELTVVLKAAWFGDSPHVSVYAGLEPSIVIDDAVLAVAGVPASQHGVGLFGVFMMVAVVAAIVGAVFKFSERHTRKQYAPLV</sequence>
<feature type="domain" description="Putative auto-transporter adhesin head GIN" evidence="3">
    <location>
        <begin position="1504"/>
        <end position="1617"/>
    </location>
</feature>
<gene>
    <name evidence="4" type="ORF">Plil01_000583700</name>
</gene>
<dbReference type="EMBL" id="BSXW01000250">
    <property type="protein sequence ID" value="GMF16403.1"/>
    <property type="molecule type" value="Genomic_DNA"/>
</dbReference>
<dbReference type="OrthoDB" id="73397at2759"/>
<dbReference type="Pfam" id="PF10988">
    <property type="entry name" value="DUF2807"/>
    <property type="match status" value="4"/>
</dbReference>
<feature type="domain" description="Putative auto-transporter adhesin head GIN" evidence="3">
    <location>
        <begin position="247"/>
        <end position="328"/>
    </location>
</feature>
<dbReference type="Gene3D" id="2.160.20.120">
    <property type="match status" value="5"/>
</dbReference>
<name>A0A9W6TMS7_9STRA</name>
<evidence type="ECO:0000313" key="4">
    <source>
        <dbReference type="EMBL" id="GMF16403.1"/>
    </source>
</evidence>
<accession>A0A9W6TMS7</accession>
<proteinExistence type="predicted"/>
<keyword evidence="1" id="KW-0472">Membrane</keyword>
<feature type="transmembrane region" description="Helical" evidence="1">
    <location>
        <begin position="1702"/>
        <end position="1722"/>
    </location>
</feature>
<feature type="signal peptide" evidence="2">
    <location>
        <begin position="1"/>
        <end position="18"/>
    </location>
</feature>
<evidence type="ECO:0000256" key="2">
    <source>
        <dbReference type="SAM" id="SignalP"/>
    </source>
</evidence>
<keyword evidence="2" id="KW-0732">Signal</keyword>
<keyword evidence="1" id="KW-1133">Transmembrane helix</keyword>
<keyword evidence="1" id="KW-0812">Transmembrane</keyword>
<feature type="domain" description="Putative auto-transporter adhesin head GIN" evidence="3">
    <location>
        <begin position="992"/>
        <end position="1112"/>
    </location>
</feature>
<feature type="domain" description="Putative auto-transporter adhesin head GIN" evidence="3">
    <location>
        <begin position="578"/>
        <end position="721"/>
    </location>
</feature>
<evidence type="ECO:0000259" key="3">
    <source>
        <dbReference type="Pfam" id="PF10988"/>
    </source>
</evidence>
<dbReference type="InterPro" id="IPR021255">
    <property type="entry name" value="DUF2807"/>
</dbReference>
<keyword evidence="5" id="KW-1185">Reference proteome</keyword>
<reference evidence="4" key="1">
    <citation type="submission" date="2023-04" db="EMBL/GenBank/DDBJ databases">
        <title>Phytophthora lilii NBRC 32176.</title>
        <authorList>
            <person name="Ichikawa N."/>
            <person name="Sato H."/>
            <person name="Tonouchi N."/>
        </authorList>
    </citation>
    <scope>NUCLEOTIDE SEQUENCE</scope>
    <source>
        <strain evidence="4">NBRC 32176</strain>
    </source>
</reference>
<protein>
    <submittedName>
        <fullName evidence="4">Unnamed protein product</fullName>
    </submittedName>
</protein>
<comment type="caution">
    <text evidence="4">The sequence shown here is derived from an EMBL/GenBank/DDBJ whole genome shotgun (WGS) entry which is preliminary data.</text>
</comment>
<dbReference type="PANTHER" id="PTHR39200:SF1">
    <property type="entry name" value="AUTO-TRANSPORTER ADHESIN HEAD GIN DOMAIN-CONTAINING PROTEIN-RELATED"/>
    <property type="match status" value="1"/>
</dbReference>
<dbReference type="Proteomes" id="UP001165083">
    <property type="component" value="Unassembled WGS sequence"/>
</dbReference>
<dbReference type="PANTHER" id="PTHR39200">
    <property type="entry name" value="HYPOTHETICAL EXPORTED PROTEIN"/>
    <property type="match status" value="1"/>
</dbReference>
<evidence type="ECO:0000313" key="5">
    <source>
        <dbReference type="Proteomes" id="UP001165083"/>
    </source>
</evidence>
<organism evidence="4 5">
    <name type="scientific">Phytophthora lilii</name>
    <dbReference type="NCBI Taxonomy" id="2077276"/>
    <lineage>
        <taxon>Eukaryota</taxon>
        <taxon>Sar</taxon>
        <taxon>Stramenopiles</taxon>
        <taxon>Oomycota</taxon>
        <taxon>Peronosporomycetes</taxon>
        <taxon>Peronosporales</taxon>
        <taxon>Peronosporaceae</taxon>
        <taxon>Phytophthora</taxon>
    </lineage>
</organism>